<reference evidence="1 2" key="1">
    <citation type="submission" date="2021-03" db="EMBL/GenBank/DDBJ databases">
        <authorList>
            <person name="D'Agostino P."/>
            <person name="Huntemann M."/>
            <person name="Clum A."/>
            <person name="Spunde A."/>
            <person name="Palaniappan K."/>
            <person name="Ritter S."/>
            <person name="Mikhailova N."/>
            <person name="Chen I.-M."/>
            <person name="Stamatis D."/>
            <person name="Reddy T."/>
            <person name="O'Malley R."/>
            <person name="Daum C."/>
            <person name="Shapiro N."/>
            <person name="Ivanova N."/>
            <person name="Kyrpides N."/>
            <person name="Woyke T."/>
        </authorList>
    </citation>
    <scope>NUCLEOTIDE SEQUENCE [LARGE SCALE GENOMIC DNA]</scope>
    <source>
        <strain evidence="1 2">WS4403</strain>
    </source>
</reference>
<organism evidence="1 2">
    <name type="scientific">Winslowiella toletana</name>
    <dbReference type="NCBI Taxonomy" id="92490"/>
    <lineage>
        <taxon>Bacteria</taxon>
        <taxon>Pseudomonadati</taxon>
        <taxon>Pseudomonadota</taxon>
        <taxon>Gammaproteobacteria</taxon>
        <taxon>Enterobacterales</taxon>
        <taxon>Erwiniaceae</taxon>
        <taxon>Winslowiella</taxon>
    </lineage>
</organism>
<evidence type="ECO:0000313" key="1">
    <source>
        <dbReference type="EMBL" id="MBP2168300.1"/>
    </source>
</evidence>
<comment type="caution">
    <text evidence="1">The sequence shown here is derived from an EMBL/GenBank/DDBJ whole genome shotgun (WGS) entry which is preliminary data.</text>
</comment>
<proteinExistence type="predicted"/>
<evidence type="ECO:0000313" key="2">
    <source>
        <dbReference type="Proteomes" id="UP001195624"/>
    </source>
</evidence>
<accession>A0ABS4P6R9</accession>
<protein>
    <submittedName>
        <fullName evidence="1">Sulfonate transport system substrate-binding protein</fullName>
    </submittedName>
</protein>
<keyword evidence="2" id="KW-1185">Reference proteome</keyword>
<dbReference type="Proteomes" id="UP001195624">
    <property type="component" value="Unassembled WGS sequence"/>
</dbReference>
<name>A0ABS4P6R9_9GAMM</name>
<dbReference type="SUPFAM" id="SSF53850">
    <property type="entry name" value="Periplasmic binding protein-like II"/>
    <property type="match status" value="1"/>
</dbReference>
<reference evidence="2" key="2">
    <citation type="submission" date="2023-07" db="EMBL/GenBank/DDBJ databases">
        <title>Genome mining of underrepresented organisms for secondary metabolites.</title>
        <authorList>
            <person name="D'Agostino P.M."/>
        </authorList>
    </citation>
    <scope>NUCLEOTIDE SEQUENCE [LARGE SCALE GENOMIC DNA]</scope>
    <source>
        <strain evidence="2">WS4403</strain>
    </source>
</reference>
<sequence>MMQIRLGSHPNNLSLFILRHRGVLEPAAQQQGWQIAWLDYQQGGDSGRLLREDRLDIVGTGSTPPVTSAAGGLDVAYLASSTPRNANCALLSVAGNDLTSLRAKRLAAMVGSFTDHFLARLLQQQGLRRDDIDLQDLRGQAALDALLSGEIDGWLAIDPWLTRAAVTAGVQRIAEVGELIVNRSLFWTRRDWSAAHPQAAAWLVTQLQHNDRWIAQHQPDVADLLHRHLNNTITREEWQSTLAARPWGIIPADAALLNEQQQQADDLYAAGFIDTSFSLTPRSNA</sequence>
<gene>
    <name evidence="1" type="ORF">J2125_001492</name>
</gene>
<dbReference type="Pfam" id="PF13379">
    <property type="entry name" value="NMT1_2"/>
    <property type="match status" value="1"/>
</dbReference>
<dbReference type="PANTHER" id="PTHR30024">
    <property type="entry name" value="ALIPHATIC SULFONATES-BINDING PROTEIN-RELATED"/>
    <property type="match status" value="1"/>
</dbReference>
<dbReference type="Gene3D" id="3.40.190.10">
    <property type="entry name" value="Periplasmic binding protein-like II"/>
    <property type="match status" value="2"/>
</dbReference>
<dbReference type="EMBL" id="JAGGMQ010000001">
    <property type="protein sequence ID" value="MBP2168300.1"/>
    <property type="molecule type" value="Genomic_DNA"/>
</dbReference>
<dbReference type="PANTHER" id="PTHR30024:SF42">
    <property type="entry name" value="ALIPHATIC SULFONATES-BINDING PROTEIN-RELATED"/>
    <property type="match status" value="1"/>
</dbReference>